<evidence type="ECO:0000256" key="7">
    <source>
        <dbReference type="ARBA" id="ARBA00022801"/>
    </source>
</evidence>
<dbReference type="PANTHER" id="PTHR12418:SF19">
    <property type="entry name" value="ACYL-COENZYME A THIOESTERASE THEM4"/>
    <property type="match status" value="1"/>
</dbReference>
<dbReference type="EMBL" id="QQAZ01000007">
    <property type="protein sequence ID" value="RDI49364.1"/>
    <property type="molecule type" value="Genomic_DNA"/>
</dbReference>
<evidence type="ECO:0000256" key="5">
    <source>
        <dbReference type="ARBA" id="ARBA00022490"/>
    </source>
</evidence>
<evidence type="ECO:0000256" key="8">
    <source>
        <dbReference type="ARBA" id="ARBA00022832"/>
    </source>
</evidence>
<comment type="caution">
    <text evidence="25">The sequence shown here is derived from an EMBL/GenBank/DDBJ whole genome shotgun (WGS) entry which is preliminary data.</text>
</comment>
<keyword evidence="8" id="KW-0276">Fatty acid metabolism</keyword>
<evidence type="ECO:0000256" key="3">
    <source>
        <dbReference type="ARBA" id="ARBA00004632"/>
    </source>
</evidence>
<evidence type="ECO:0000259" key="24">
    <source>
        <dbReference type="Pfam" id="PF03061"/>
    </source>
</evidence>
<evidence type="ECO:0000256" key="14">
    <source>
        <dbReference type="ARBA" id="ARBA00037002"/>
    </source>
</evidence>
<dbReference type="EC" id="3.1.2.2" evidence="16"/>
<evidence type="ECO:0000256" key="11">
    <source>
        <dbReference type="ARBA" id="ARBA00023136"/>
    </source>
</evidence>
<dbReference type="GO" id="GO:0006631">
    <property type="term" value="P:fatty acid metabolic process"/>
    <property type="evidence" value="ECO:0007669"/>
    <property type="project" value="UniProtKB-KW"/>
</dbReference>
<evidence type="ECO:0000256" key="6">
    <source>
        <dbReference type="ARBA" id="ARBA00022703"/>
    </source>
</evidence>
<feature type="domain" description="Thioesterase" evidence="24">
    <location>
        <begin position="58"/>
        <end position="125"/>
    </location>
</feature>
<comment type="catalytic activity">
    <reaction evidence="22">
        <text>dodecanoyl-CoA + H2O = dodecanoate + CoA + H(+)</text>
        <dbReference type="Rhea" id="RHEA:30135"/>
        <dbReference type="ChEBI" id="CHEBI:15377"/>
        <dbReference type="ChEBI" id="CHEBI:15378"/>
        <dbReference type="ChEBI" id="CHEBI:18262"/>
        <dbReference type="ChEBI" id="CHEBI:57287"/>
        <dbReference type="ChEBI" id="CHEBI:57375"/>
    </reaction>
    <physiologicalReaction direction="left-to-right" evidence="22">
        <dbReference type="Rhea" id="RHEA:30136"/>
    </physiologicalReaction>
</comment>
<dbReference type="InterPro" id="IPR006683">
    <property type="entry name" value="Thioestr_dom"/>
</dbReference>
<evidence type="ECO:0000256" key="17">
    <source>
        <dbReference type="ARBA" id="ARBA00040123"/>
    </source>
</evidence>
<evidence type="ECO:0000256" key="23">
    <source>
        <dbReference type="ARBA" id="ARBA00048180"/>
    </source>
</evidence>
<name>A0A370H0A5_9NOCA</name>
<dbReference type="CDD" id="cd03443">
    <property type="entry name" value="PaaI_thioesterase"/>
    <property type="match status" value="1"/>
</dbReference>
<evidence type="ECO:0000256" key="12">
    <source>
        <dbReference type="ARBA" id="ARBA00023273"/>
    </source>
</evidence>
<keyword evidence="5" id="KW-0963">Cytoplasm</keyword>
<keyword evidence="6" id="KW-0053">Apoptosis</keyword>
<proteinExistence type="inferred from homology"/>
<evidence type="ECO:0000256" key="19">
    <source>
        <dbReference type="ARBA" id="ARBA00047588"/>
    </source>
</evidence>
<keyword evidence="12" id="KW-0966">Cell projection</keyword>
<accession>A0A370H0A5</accession>
<evidence type="ECO:0000313" key="26">
    <source>
        <dbReference type="Proteomes" id="UP000255355"/>
    </source>
</evidence>
<comment type="catalytic activity">
    <reaction evidence="14">
        <text>(9Z)-octadecenoyl-CoA + H2O = (9Z)-octadecenoate + CoA + H(+)</text>
        <dbReference type="Rhea" id="RHEA:40139"/>
        <dbReference type="ChEBI" id="CHEBI:15377"/>
        <dbReference type="ChEBI" id="CHEBI:15378"/>
        <dbReference type="ChEBI" id="CHEBI:30823"/>
        <dbReference type="ChEBI" id="CHEBI:57287"/>
        <dbReference type="ChEBI" id="CHEBI:57387"/>
    </reaction>
    <physiologicalReaction direction="left-to-right" evidence="14">
        <dbReference type="Rhea" id="RHEA:40140"/>
    </physiologicalReaction>
</comment>
<comment type="catalytic activity">
    <reaction evidence="21">
        <text>decanoyl-CoA + H2O = decanoate + CoA + H(+)</text>
        <dbReference type="Rhea" id="RHEA:40059"/>
        <dbReference type="ChEBI" id="CHEBI:15377"/>
        <dbReference type="ChEBI" id="CHEBI:15378"/>
        <dbReference type="ChEBI" id="CHEBI:27689"/>
        <dbReference type="ChEBI" id="CHEBI:57287"/>
        <dbReference type="ChEBI" id="CHEBI:61430"/>
    </reaction>
    <physiologicalReaction direction="left-to-right" evidence="21">
        <dbReference type="Rhea" id="RHEA:40060"/>
    </physiologicalReaction>
</comment>
<dbReference type="Gene3D" id="3.10.129.10">
    <property type="entry name" value="Hotdog Thioesterase"/>
    <property type="match status" value="1"/>
</dbReference>
<dbReference type="SUPFAM" id="SSF54637">
    <property type="entry name" value="Thioesterase/thiol ester dehydrase-isomerase"/>
    <property type="match status" value="1"/>
</dbReference>
<evidence type="ECO:0000256" key="2">
    <source>
        <dbReference type="ARBA" id="ARBA00004496"/>
    </source>
</evidence>
<evidence type="ECO:0000313" key="25">
    <source>
        <dbReference type="EMBL" id="RDI49364.1"/>
    </source>
</evidence>
<protein>
    <recommendedName>
        <fullName evidence="17">Acyl-coenzyme A thioesterase THEM4</fullName>
        <ecNumber evidence="16">3.1.2.2</ecNumber>
    </recommendedName>
    <alternativeName>
        <fullName evidence="18">Thioesterase superfamily member 4</fullName>
    </alternativeName>
</protein>
<evidence type="ECO:0000256" key="4">
    <source>
        <dbReference type="ARBA" id="ARBA00022475"/>
    </source>
</evidence>
<dbReference type="Pfam" id="PF03061">
    <property type="entry name" value="4HBT"/>
    <property type="match status" value="1"/>
</dbReference>
<comment type="subcellular location">
    <subcellularLocation>
        <location evidence="3">Cell projection</location>
        <location evidence="3">Ruffle membrane</location>
    </subcellularLocation>
    <subcellularLocation>
        <location evidence="2">Cytoplasm</location>
    </subcellularLocation>
    <subcellularLocation>
        <location evidence="1">Membrane</location>
        <topology evidence="1">Peripheral membrane protein</topology>
    </subcellularLocation>
</comment>
<keyword evidence="4" id="KW-1003">Cell membrane</keyword>
<dbReference type="RefSeq" id="WP_211339427.1">
    <property type="nucleotide sequence ID" value="NZ_QQAZ01000007.1"/>
</dbReference>
<dbReference type="STRING" id="1210089.GCA_001613165_00987"/>
<dbReference type="GO" id="GO:0016020">
    <property type="term" value="C:membrane"/>
    <property type="evidence" value="ECO:0007669"/>
    <property type="project" value="UniProtKB-SubCell"/>
</dbReference>
<keyword evidence="11" id="KW-0472">Membrane</keyword>
<dbReference type="AlphaFoldDB" id="A0A370H0A5"/>
<dbReference type="Proteomes" id="UP000255355">
    <property type="component" value="Unassembled WGS sequence"/>
</dbReference>
<comment type="catalytic activity">
    <reaction evidence="23">
        <text>tetradecanoyl-CoA + H2O = tetradecanoate + CoA + H(+)</text>
        <dbReference type="Rhea" id="RHEA:40119"/>
        <dbReference type="ChEBI" id="CHEBI:15377"/>
        <dbReference type="ChEBI" id="CHEBI:15378"/>
        <dbReference type="ChEBI" id="CHEBI:30807"/>
        <dbReference type="ChEBI" id="CHEBI:57287"/>
        <dbReference type="ChEBI" id="CHEBI:57385"/>
    </reaction>
    <physiologicalReaction direction="left-to-right" evidence="23">
        <dbReference type="Rhea" id="RHEA:40120"/>
    </physiologicalReaction>
</comment>
<keyword evidence="9" id="KW-0809">Transit peptide</keyword>
<organism evidence="25 26">
    <name type="scientific">Nocardia mexicana</name>
    <dbReference type="NCBI Taxonomy" id="279262"/>
    <lineage>
        <taxon>Bacteria</taxon>
        <taxon>Bacillati</taxon>
        <taxon>Actinomycetota</taxon>
        <taxon>Actinomycetes</taxon>
        <taxon>Mycobacteriales</taxon>
        <taxon>Nocardiaceae</taxon>
        <taxon>Nocardia</taxon>
    </lineage>
</organism>
<comment type="catalytic activity">
    <reaction evidence="19">
        <text>octanoyl-CoA + H2O = octanoate + CoA + H(+)</text>
        <dbReference type="Rhea" id="RHEA:30143"/>
        <dbReference type="ChEBI" id="CHEBI:15377"/>
        <dbReference type="ChEBI" id="CHEBI:15378"/>
        <dbReference type="ChEBI" id="CHEBI:25646"/>
        <dbReference type="ChEBI" id="CHEBI:57287"/>
        <dbReference type="ChEBI" id="CHEBI:57386"/>
    </reaction>
    <physiologicalReaction direction="left-to-right" evidence="19">
        <dbReference type="Rhea" id="RHEA:30144"/>
    </physiologicalReaction>
</comment>
<dbReference type="GO" id="GO:0005737">
    <property type="term" value="C:cytoplasm"/>
    <property type="evidence" value="ECO:0007669"/>
    <property type="project" value="UniProtKB-SubCell"/>
</dbReference>
<keyword evidence="7" id="KW-0378">Hydrolase</keyword>
<comment type="similarity">
    <text evidence="15">Belongs to the THEM4/THEM5 thioesterase family.</text>
</comment>
<evidence type="ECO:0000256" key="1">
    <source>
        <dbReference type="ARBA" id="ARBA00004170"/>
    </source>
</evidence>
<comment type="catalytic activity">
    <reaction evidence="20">
        <text>hexadecanoyl-CoA + H2O = hexadecanoate + CoA + H(+)</text>
        <dbReference type="Rhea" id="RHEA:16645"/>
        <dbReference type="ChEBI" id="CHEBI:7896"/>
        <dbReference type="ChEBI" id="CHEBI:15377"/>
        <dbReference type="ChEBI" id="CHEBI:15378"/>
        <dbReference type="ChEBI" id="CHEBI:57287"/>
        <dbReference type="ChEBI" id="CHEBI:57379"/>
        <dbReference type="EC" id="3.1.2.2"/>
    </reaction>
    <physiologicalReaction direction="left-to-right" evidence="20">
        <dbReference type="Rhea" id="RHEA:16646"/>
    </physiologicalReaction>
</comment>
<reference evidence="25 26" key="1">
    <citation type="submission" date="2018-07" db="EMBL/GenBank/DDBJ databases">
        <title>Genomic Encyclopedia of Type Strains, Phase IV (KMG-IV): sequencing the most valuable type-strain genomes for metagenomic binning, comparative biology and taxonomic classification.</title>
        <authorList>
            <person name="Goeker M."/>
        </authorList>
    </citation>
    <scope>NUCLEOTIDE SEQUENCE [LARGE SCALE GENOMIC DNA]</scope>
    <source>
        <strain evidence="25 26">DSM 44952</strain>
    </source>
</reference>
<evidence type="ECO:0000256" key="13">
    <source>
        <dbReference type="ARBA" id="ARBA00035852"/>
    </source>
</evidence>
<dbReference type="InterPro" id="IPR052365">
    <property type="entry name" value="THEM4/THEM5_acyl-CoA_thioest"/>
</dbReference>
<evidence type="ECO:0000256" key="22">
    <source>
        <dbReference type="ARBA" id="ARBA00048074"/>
    </source>
</evidence>
<keyword evidence="10" id="KW-0443">Lipid metabolism</keyword>
<comment type="catalytic activity">
    <reaction evidence="13">
        <text>(5Z,8Z,11Z,14Z)-eicosatetraenoyl-CoA + H2O = (5Z,8Z,11Z,14Z)-eicosatetraenoate + CoA + H(+)</text>
        <dbReference type="Rhea" id="RHEA:40151"/>
        <dbReference type="ChEBI" id="CHEBI:15377"/>
        <dbReference type="ChEBI" id="CHEBI:15378"/>
        <dbReference type="ChEBI" id="CHEBI:32395"/>
        <dbReference type="ChEBI" id="CHEBI:57287"/>
        <dbReference type="ChEBI" id="CHEBI:57368"/>
    </reaction>
    <physiologicalReaction direction="left-to-right" evidence="13">
        <dbReference type="Rhea" id="RHEA:40152"/>
    </physiologicalReaction>
</comment>
<dbReference type="InterPro" id="IPR029069">
    <property type="entry name" value="HotDog_dom_sf"/>
</dbReference>
<sequence>MTVVSEMGEGGGSLPPHHGNCLGCGPGNAAGLGLEFVGDGAGIVAALVLDERHEGAPGLAHGGAVATVLDEAAGSVLLPLRLPAVTAQLNVSFSEPVPLGVPLTVRAALDRRDGRKLHITAEVELDGRCAARAEALFIVVSPDHFHTHGADPGGIPALGI</sequence>
<evidence type="ECO:0000256" key="16">
    <source>
        <dbReference type="ARBA" id="ARBA00038848"/>
    </source>
</evidence>
<evidence type="ECO:0000256" key="20">
    <source>
        <dbReference type="ARBA" id="ARBA00047734"/>
    </source>
</evidence>
<evidence type="ECO:0000256" key="10">
    <source>
        <dbReference type="ARBA" id="ARBA00023098"/>
    </source>
</evidence>
<keyword evidence="26" id="KW-1185">Reference proteome</keyword>
<evidence type="ECO:0000256" key="9">
    <source>
        <dbReference type="ARBA" id="ARBA00022946"/>
    </source>
</evidence>
<evidence type="ECO:0000256" key="21">
    <source>
        <dbReference type="ARBA" id="ARBA00047969"/>
    </source>
</evidence>
<gene>
    <name evidence="25" type="ORF">DFR68_107492</name>
</gene>
<evidence type="ECO:0000256" key="15">
    <source>
        <dbReference type="ARBA" id="ARBA00038456"/>
    </source>
</evidence>
<evidence type="ECO:0000256" key="18">
    <source>
        <dbReference type="ARBA" id="ARBA00043210"/>
    </source>
</evidence>
<dbReference type="PANTHER" id="PTHR12418">
    <property type="entry name" value="ACYL-COENZYME A THIOESTERASE THEM4"/>
    <property type="match status" value="1"/>
</dbReference>
<dbReference type="GO" id="GO:0016787">
    <property type="term" value="F:hydrolase activity"/>
    <property type="evidence" value="ECO:0007669"/>
    <property type="project" value="UniProtKB-KW"/>
</dbReference>